<dbReference type="InterPro" id="IPR002093">
    <property type="entry name" value="BRCA2_repeat"/>
</dbReference>
<name>A0AA87ZWU1_FICCA</name>
<protein>
    <recommendedName>
        <fullName evidence="7">Tower domain-containing protein</fullName>
    </recommendedName>
</protein>
<dbReference type="Proteomes" id="UP001187192">
    <property type="component" value="Unassembled WGS sequence"/>
</dbReference>
<feature type="region of interest" description="Disordered" evidence="6">
    <location>
        <begin position="294"/>
        <end position="318"/>
    </location>
</feature>
<dbReference type="Gene3D" id="2.40.50.140">
    <property type="entry name" value="Nucleic acid-binding proteins"/>
    <property type="match status" value="4"/>
</dbReference>
<gene>
    <name evidence="8" type="ORF">TIFTF001_009655</name>
</gene>
<evidence type="ECO:0000256" key="3">
    <source>
        <dbReference type="ARBA" id="ARBA00023125"/>
    </source>
</evidence>
<dbReference type="SUPFAM" id="SSF81872">
    <property type="entry name" value="BRCA2 helical domain"/>
    <property type="match status" value="1"/>
</dbReference>
<dbReference type="EMBL" id="BTGU01000011">
    <property type="protein sequence ID" value="GMN40425.1"/>
    <property type="molecule type" value="Genomic_DNA"/>
</dbReference>
<keyword evidence="3" id="KW-0238">DNA-binding</keyword>
<keyword evidence="1" id="KW-0677">Repeat</keyword>
<dbReference type="GO" id="GO:0006355">
    <property type="term" value="P:regulation of DNA-templated transcription"/>
    <property type="evidence" value="ECO:0007669"/>
    <property type="project" value="TreeGrafter"/>
</dbReference>
<dbReference type="InterPro" id="IPR015252">
    <property type="entry name" value="BRCA2_hlx"/>
</dbReference>
<dbReference type="InterPro" id="IPR015187">
    <property type="entry name" value="BRCA2_OB_1"/>
</dbReference>
<dbReference type="InterPro" id="IPR036315">
    <property type="entry name" value="BRCA2_hlx_sf"/>
</dbReference>
<sequence>MATWQISFGYGNSFRWEITDRDLGTEPQQDPLDVPLPSSAQNDNNSSSRLPSMADLLLQGCSKLLEEDEDENEGLEKTPMFKTGLGRFVPVKKSSIAKALSVLSDDCATDAGQMQAKDNVYDLSNSLFQTASGKTVNISSDGLARAKTLLGLNEDNRPCKFQGFQNSMKSSTMDSSFGRQNVSSLDKGEGVNHLGFMDSASIPKSLPICRTDLGHSRFRNEAKPHPAPSRLHNSVTTPSPIKFQTAGGRSISVSSDALQRARSLLGDPELEIVFDTGNAGDLEVPFSERKRLVDSSLNKENDPQSSLSRQETAKSKLMSKSFISPMRSSSEQMHASGNSKSINSGTNLIRQFDAVSQEDVCRLSRNPTHQQEGSSNGLCAPNTVVDNSLANGIDLSKNLVGRSPSRHLVDISNTIGSVSAANRQATNEKRRIVRNSVSPFKKPRSSKFSTPMKSNFSFVPNGSSTFSSEHCCSKGRISTRYPFLGKRIYVKEYFGVPPPDHNKLAYSSDQFRWIRSDNAESYTFPDDTGVRCIGAEAFFHMLTCSGASQQYTSKEWVKNHYKWIVWKLACYERCYPTKAAGKFLTVSNVLEELKYRYDREVNHGHRSAIKRVLEGDASPSTMMVLCISAICSNYDAKVEVSSLAQGDAENHNAATAKVELTDGWYSVDALLDVLLLKQLASGKLFVGQKLRIWGAAFNSWIAPVSPLEVPRTVNLMLHINGTYRAHWADRLGFCKAAGVPLAFKCIKSNGGHVPLTLVGITRIYPLLYKERLSDGRSVVRSERLETKVVQSCNERRSVIIESIVSNFQRGAKHSCIYNDSDSEDGAKIWKILEKASQPEVLLADMSPDQISSFAKYQANVEAIRQSDMEKSIEKALENAGLSKREVTPFMRLRAVGLTSKSSEGKDSPKEGLITIWNPTEKQQSELIEGKAYNVTGLIPFGADAGTIYLQARGSTTWQPLSRQAVDHFMPFFTPRKSVPLSNFGAIPLSSEFDIAAFVIFVGEVYKDAHQKKQWVFVTDSSIMELQSEEFSDCLLAICFCSSCMDDESFVPFNFNLAGSTVGFCNLIKRTKDQSNHLWVAEASENSTYSLSFDTPHCSHLKNAAVSAERWGKLSHWTTEKLKEKILFIIGGLFPGIELAKVIAEEP</sequence>
<dbReference type="InterPro" id="IPR012340">
    <property type="entry name" value="NA-bd_OB-fold"/>
</dbReference>
<dbReference type="PROSITE" id="PS50138">
    <property type="entry name" value="BRCA2_REPEAT"/>
    <property type="match status" value="2"/>
</dbReference>
<evidence type="ECO:0000259" key="7">
    <source>
        <dbReference type="SMART" id="SM01341"/>
    </source>
</evidence>
<evidence type="ECO:0000256" key="6">
    <source>
        <dbReference type="SAM" id="MobiDB-lite"/>
    </source>
</evidence>
<dbReference type="Pfam" id="PF00634">
    <property type="entry name" value="BRCA2"/>
    <property type="match status" value="2"/>
</dbReference>
<dbReference type="SUPFAM" id="SSF81878">
    <property type="entry name" value="BRCA2 tower domain"/>
    <property type="match status" value="1"/>
</dbReference>
<dbReference type="InterPro" id="IPR015525">
    <property type="entry name" value="BRCA2"/>
</dbReference>
<dbReference type="SMART" id="SM01341">
    <property type="entry name" value="Tower"/>
    <property type="match status" value="1"/>
</dbReference>
<evidence type="ECO:0000256" key="4">
    <source>
        <dbReference type="ARBA" id="ARBA00023172"/>
    </source>
</evidence>
<keyword evidence="4" id="KW-0233">DNA recombination</keyword>
<dbReference type="AlphaFoldDB" id="A0AA87ZWU1"/>
<reference evidence="8" key="1">
    <citation type="submission" date="2023-07" db="EMBL/GenBank/DDBJ databases">
        <title>draft genome sequence of fig (Ficus carica).</title>
        <authorList>
            <person name="Takahashi T."/>
            <person name="Nishimura K."/>
        </authorList>
    </citation>
    <scope>NUCLEOTIDE SEQUENCE</scope>
</reference>
<feature type="compositionally biased region" description="Polar residues" evidence="6">
    <location>
        <begin position="38"/>
        <end position="50"/>
    </location>
</feature>
<evidence type="ECO:0000256" key="5">
    <source>
        <dbReference type="ARBA" id="ARBA00023204"/>
    </source>
</evidence>
<proteinExistence type="predicted"/>
<evidence type="ECO:0000313" key="9">
    <source>
        <dbReference type="Proteomes" id="UP001187192"/>
    </source>
</evidence>
<evidence type="ECO:0000256" key="2">
    <source>
        <dbReference type="ARBA" id="ARBA00022763"/>
    </source>
</evidence>
<dbReference type="Gramene" id="FCD_00015301-RA">
    <property type="protein sequence ID" value="FCD_00015301-RA:cds"/>
    <property type="gene ID" value="FCD_00015301"/>
</dbReference>
<dbReference type="GO" id="GO:0000724">
    <property type="term" value="P:double-strand break repair via homologous recombination"/>
    <property type="evidence" value="ECO:0007669"/>
    <property type="project" value="InterPro"/>
</dbReference>
<dbReference type="InterPro" id="IPR015205">
    <property type="entry name" value="Tower_dom"/>
</dbReference>
<feature type="region of interest" description="Disordered" evidence="6">
    <location>
        <begin position="23"/>
        <end position="50"/>
    </location>
</feature>
<feature type="domain" description="Tower" evidence="7">
    <location>
        <begin position="769"/>
        <end position="810"/>
    </location>
</feature>
<dbReference type="GO" id="GO:0003677">
    <property type="term" value="F:DNA binding"/>
    <property type="evidence" value="ECO:0007669"/>
    <property type="project" value="UniProtKB-KW"/>
</dbReference>
<evidence type="ECO:0000313" key="8">
    <source>
        <dbReference type="EMBL" id="GMN40425.1"/>
    </source>
</evidence>
<comment type="caution">
    <text evidence="8">The sequence shown here is derived from an EMBL/GenBank/DDBJ whole genome shotgun (WGS) entry which is preliminary data.</text>
</comment>
<keyword evidence="9" id="KW-1185">Reference proteome</keyword>
<organism evidence="8 9">
    <name type="scientific">Ficus carica</name>
    <name type="common">Common fig</name>
    <dbReference type="NCBI Taxonomy" id="3494"/>
    <lineage>
        <taxon>Eukaryota</taxon>
        <taxon>Viridiplantae</taxon>
        <taxon>Streptophyta</taxon>
        <taxon>Embryophyta</taxon>
        <taxon>Tracheophyta</taxon>
        <taxon>Spermatophyta</taxon>
        <taxon>Magnoliopsida</taxon>
        <taxon>eudicotyledons</taxon>
        <taxon>Gunneridae</taxon>
        <taxon>Pentapetalae</taxon>
        <taxon>rosids</taxon>
        <taxon>fabids</taxon>
        <taxon>Rosales</taxon>
        <taxon>Moraceae</taxon>
        <taxon>Ficeae</taxon>
        <taxon>Ficus</taxon>
    </lineage>
</organism>
<keyword evidence="5" id="KW-0234">DNA repair</keyword>
<dbReference type="PANTHER" id="PTHR11289:SF0">
    <property type="entry name" value="BREAST CANCER TYPE 2 SUSCEPTIBILITY PROTEIN"/>
    <property type="match status" value="1"/>
</dbReference>
<dbReference type="PANTHER" id="PTHR11289">
    <property type="entry name" value="BREAST CANCER TYPE 2 SUSCEPTIBILITY PROTEIN BRCA2"/>
    <property type="match status" value="1"/>
</dbReference>
<dbReference type="Pfam" id="PF09103">
    <property type="entry name" value="BRCA-2_OB1"/>
    <property type="match status" value="1"/>
</dbReference>
<accession>A0AA87ZWU1</accession>
<dbReference type="Pfam" id="PF09169">
    <property type="entry name" value="BRCA-2_helical"/>
    <property type="match status" value="1"/>
</dbReference>
<dbReference type="SUPFAM" id="SSF50249">
    <property type="entry name" value="Nucleic acid-binding proteins"/>
    <property type="match status" value="3"/>
</dbReference>
<keyword evidence="2" id="KW-0227">DNA damage</keyword>
<dbReference type="FunFam" id="2.40.50.140:FF:000262">
    <property type="entry name" value="Protein BREAST CANCER SUSCEPTIBILITY 2 homolog B"/>
    <property type="match status" value="1"/>
</dbReference>
<evidence type="ECO:0000256" key="1">
    <source>
        <dbReference type="ARBA" id="ARBA00022737"/>
    </source>
</evidence>